<gene>
    <name evidence="1" type="primary">panC</name>
    <name evidence="1" type="ORF">K4L44_16410</name>
</gene>
<name>A0AC61NNA0_9BACT</name>
<sequence length="279" mass="31558">MRIEKTKLSMNAILDEKRQEGTIGFVPTMGALHEGHLSLVQRSVNENDYTVVSVFVNPTQFNNPEDLSTYPRTLEADVELLKEAGCDMVFAPSVKEMYPEPDHRTFDFGTLETVMEGEMRPGHFNGVGQIVSKLFDYVRPDHAYFGMKDFQQVAIIQRLVELLNLNVEIVPCDIIREEDGLAKSSRNLLLTENHRLAAPTIYKVLKESVALDKALTVEKTIQRTIAEINKNTLLEVEYFSIVNDRTLQPMNKWEDAERAVGCIAVQAGAVRLIDNIVFN</sequence>
<protein>
    <submittedName>
        <fullName evidence="1">Pantoate--beta-alanine ligase</fullName>
    </submittedName>
</protein>
<dbReference type="EMBL" id="CP081303">
    <property type="protein sequence ID" value="QZE14090.1"/>
    <property type="molecule type" value="Genomic_DNA"/>
</dbReference>
<organism evidence="1 2">
    <name type="scientific">Halosquirtibacter laminarini</name>
    <dbReference type="NCBI Taxonomy" id="3374600"/>
    <lineage>
        <taxon>Bacteria</taxon>
        <taxon>Pseudomonadati</taxon>
        <taxon>Bacteroidota</taxon>
        <taxon>Bacteroidia</taxon>
        <taxon>Marinilabiliales</taxon>
        <taxon>Prolixibacteraceae</taxon>
        <taxon>Halosquirtibacter</taxon>
    </lineage>
</organism>
<keyword evidence="2" id="KW-1185">Reference proteome</keyword>
<accession>A0AC61NNA0</accession>
<reference evidence="1" key="1">
    <citation type="submission" date="2021-08" db="EMBL/GenBank/DDBJ databases">
        <title>Novel anaerobic bacterium isolated from sea squirt in East Sea, Republic of Korea.</title>
        <authorList>
            <person name="Nguyen T.H."/>
            <person name="Li Z."/>
            <person name="Lee Y.-J."/>
            <person name="Ko J."/>
            <person name="Kim S.-G."/>
        </authorList>
    </citation>
    <scope>NUCLEOTIDE SEQUENCE</scope>
    <source>
        <strain evidence="1">KCTC 25031</strain>
    </source>
</reference>
<evidence type="ECO:0000313" key="2">
    <source>
        <dbReference type="Proteomes" id="UP000826212"/>
    </source>
</evidence>
<evidence type="ECO:0000313" key="1">
    <source>
        <dbReference type="EMBL" id="QZE14090.1"/>
    </source>
</evidence>
<keyword evidence="1" id="KW-0436">Ligase</keyword>
<dbReference type="Proteomes" id="UP000826212">
    <property type="component" value="Chromosome"/>
</dbReference>
<proteinExistence type="predicted"/>